<keyword evidence="1" id="KW-0695">RNA-directed DNA polymerase</keyword>
<keyword evidence="1" id="KW-0808">Transferase</keyword>
<organism evidence="1 2">
    <name type="scientific">Brachionus plicatilis</name>
    <name type="common">Marine rotifer</name>
    <name type="synonym">Brachionus muelleri</name>
    <dbReference type="NCBI Taxonomy" id="10195"/>
    <lineage>
        <taxon>Eukaryota</taxon>
        <taxon>Metazoa</taxon>
        <taxon>Spiralia</taxon>
        <taxon>Gnathifera</taxon>
        <taxon>Rotifera</taxon>
        <taxon>Eurotatoria</taxon>
        <taxon>Monogononta</taxon>
        <taxon>Pseudotrocha</taxon>
        <taxon>Ploima</taxon>
        <taxon>Brachionidae</taxon>
        <taxon>Brachionus</taxon>
    </lineage>
</organism>
<gene>
    <name evidence="1" type="ORF">BpHYR1_001429</name>
</gene>
<keyword evidence="2" id="KW-1185">Reference proteome</keyword>
<dbReference type="GO" id="GO:0003964">
    <property type="term" value="F:RNA-directed DNA polymerase activity"/>
    <property type="evidence" value="ECO:0007669"/>
    <property type="project" value="UniProtKB-KW"/>
</dbReference>
<dbReference type="AlphaFoldDB" id="A0A3M7PUG7"/>
<dbReference type="PANTHER" id="PTHR19446">
    <property type="entry name" value="REVERSE TRANSCRIPTASES"/>
    <property type="match status" value="1"/>
</dbReference>
<accession>A0A3M7PUG7</accession>
<evidence type="ECO:0000313" key="1">
    <source>
        <dbReference type="EMBL" id="RNA02796.1"/>
    </source>
</evidence>
<reference evidence="1 2" key="1">
    <citation type="journal article" date="2018" name="Sci. Rep.">
        <title>Genomic signatures of local adaptation to the degree of environmental predictability in rotifers.</title>
        <authorList>
            <person name="Franch-Gras L."/>
            <person name="Hahn C."/>
            <person name="Garcia-Roger E.M."/>
            <person name="Carmona M.J."/>
            <person name="Serra M."/>
            <person name="Gomez A."/>
        </authorList>
    </citation>
    <scope>NUCLEOTIDE SEQUENCE [LARGE SCALE GENOMIC DNA]</scope>
    <source>
        <strain evidence="1">HYR1</strain>
    </source>
</reference>
<protein>
    <submittedName>
        <fullName evidence="1">RNA-directed DNA polymerase from mobile element jockey-like</fullName>
    </submittedName>
</protein>
<keyword evidence="1" id="KW-0548">Nucleotidyltransferase</keyword>
<dbReference type="Proteomes" id="UP000276133">
    <property type="component" value="Unassembled WGS sequence"/>
</dbReference>
<dbReference type="EMBL" id="REGN01008750">
    <property type="protein sequence ID" value="RNA02796.1"/>
    <property type="molecule type" value="Genomic_DNA"/>
</dbReference>
<proteinExistence type="predicted"/>
<dbReference type="OrthoDB" id="410104at2759"/>
<comment type="caution">
    <text evidence="1">The sequence shown here is derived from an EMBL/GenBank/DDBJ whole genome shotgun (WGS) entry which is preliminary data.</text>
</comment>
<sequence length="155" mass="17716">MDVGQQLSTTKITNDYKNQLPPTIDSNDIKKIIKELPNGKSSGFGDTCSEMFKYGCIDELSIIIAKIIETMIKNNQFPYQFNVGKRLPIIKNNNGPNNEINYTRPITISDTIANLFEKYILHRLERKHSDPRTQFGFKVKSSTNHGIYTLTETIE</sequence>
<name>A0A3M7PUG7_BRAPC</name>
<evidence type="ECO:0000313" key="2">
    <source>
        <dbReference type="Proteomes" id="UP000276133"/>
    </source>
</evidence>